<accession>A0A2R6NT98</accession>
<reference evidence="1 2" key="1">
    <citation type="submission" date="2018-02" db="EMBL/GenBank/DDBJ databases">
        <title>Genome sequence of the basidiomycete white-rot fungus Phlebia centrifuga.</title>
        <authorList>
            <person name="Granchi Z."/>
            <person name="Peng M."/>
            <person name="de Vries R.P."/>
            <person name="Hilden K."/>
            <person name="Makela M.R."/>
            <person name="Grigoriev I."/>
            <person name="Riley R."/>
        </authorList>
    </citation>
    <scope>NUCLEOTIDE SEQUENCE [LARGE SCALE GENOMIC DNA]</scope>
    <source>
        <strain evidence="1 2">FBCC195</strain>
    </source>
</reference>
<evidence type="ECO:0000313" key="2">
    <source>
        <dbReference type="Proteomes" id="UP000186601"/>
    </source>
</evidence>
<protein>
    <submittedName>
        <fullName evidence="1">Uncharacterized protein</fullName>
    </submittedName>
</protein>
<keyword evidence="2" id="KW-1185">Reference proteome</keyword>
<dbReference type="AlphaFoldDB" id="A0A2R6NT98"/>
<name>A0A2R6NT98_9APHY</name>
<gene>
    <name evidence="1" type="ORF">PHLCEN_2v8575</name>
</gene>
<proteinExistence type="predicted"/>
<sequence length="75" mass="8434">MGFEVKGGLTRTSYTTKLTALRPDLQTLGPRQLDLKSMRPSAGLATLWVKRYEIVDRFASKPHNQAHFELSETNG</sequence>
<organism evidence="1 2">
    <name type="scientific">Hermanssonia centrifuga</name>
    <dbReference type="NCBI Taxonomy" id="98765"/>
    <lineage>
        <taxon>Eukaryota</taxon>
        <taxon>Fungi</taxon>
        <taxon>Dikarya</taxon>
        <taxon>Basidiomycota</taxon>
        <taxon>Agaricomycotina</taxon>
        <taxon>Agaricomycetes</taxon>
        <taxon>Polyporales</taxon>
        <taxon>Meruliaceae</taxon>
        <taxon>Hermanssonia</taxon>
    </lineage>
</organism>
<evidence type="ECO:0000313" key="1">
    <source>
        <dbReference type="EMBL" id="PSR76258.1"/>
    </source>
</evidence>
<dbReference type="EMBL" id="MLYV02000853">
    <property type="protein sequence ID" value="PSR76258.1"/>
    <property type="molecule type" value="Genomic_DNA"/>
</dbReference>
<dbReference type="Proteomes" id="UP000186601">
    <property type="component" value="Unassembled WGS sequence"/>
</dbReference>
<comment type="caution">
    <text evidence="1">The sequence shown here is derived from an EMBL/GenBank/DDBJ whole genome shotgun (WGS) entry which is preliminary data.</text>
</comment>